<evidence type="ECO:0000313" key="2">
    <source>
        <dbReference type="EMBL" id="QBZ82895.1"/>
    </source>
</evidence>
<gene>
    <name evidence="2" type="ORF">GHNINEIG_00934</name>
</gene>
<keyword evidence="3" id="KW-1185">Reference proteome</keyword>
<evidence type="ECO:0000313" key="3">
    <source>
        <dbReference type="Proteomes" id="UP000296201"/>
    </source>
</evidence>
<dbReference type="Proteomes" id="UP000296201">
    <property type="component" value="Chromosome"/>
</dbReference>
<name>A0A4P7NZD3_9GAMM</name>
<evidence type="ECO:0000256" key="1">
    <source>
        <dbReference type="SAM" id="MobiDB-lite"/>
    </source>
</evidence>
<protein>
    <recommendedName>
        <fullName evidence="4">DUF2986 domain-containing protein</fullName>
    </recommendedName>
</protein>
<feature type="region of interest" description="Disordered" evidence="1">
    <location>
        <begin position="1"/>
        <end position="33"/>
    </location>
</feature>
<accession>A0A4P7NZD3</accession>
<dbReference type="EMBL" id="CP032096">
    <property type="protein sequence ID" value="QBZ82895.1"/>
    <property type="molecule type" value="Genomic_DNA"/>
</dbReference>
<reference evidence="2 3" key="1">
    <citation type="submission" date="2018-08" db="EMBL/GenBank/DDBJ databases">
        <title>Horizontal acquisition of hydrogen conversion ability and other habitat adaptations in Hydrogenovibrio crunogenus strains.</title>
        <authorList>
            <person name="Gonnella G."/>
            <person name="Adam N."/>
            <person name="Perner M."/>
        </authorList>
    </citation>
    <scope>NUCLEOTIDE SEQUENCE [LARGE SCALE GENOMIC DNA]</scope>
    <source>
        <strain evidence="2 3">SP-41</strain>
    </source>
</reference>
<organism evidence="2 3">
    <name type="scientific">Hydrogenovibrio crunogenus</name>
    <dbReference type="NCBI Taxonomy" id="39765"/>
    <lineage>
        <taxon>Bacteria</taxon>
        <taxon>Pseudomonadati</taxon>
        <taxon>Pseudomonadota</taxon>
        <taxon>Gammaproteobacteria</taxon>
        <taxon>Thiotrichales</taxon>
        <taxon>Piscirickettsiaceae</taxon>
        <taxon>Hydrogenovibrio</taxon>
    </lineage>
</organism>
<feature type="compositionally biased region" description="Basic residues" evidence="1">
    <location>
        <begin position="1"/>
        <end position="16"/>
    </location>
</feature>
<evidence type="ECO:0008006" key="4">
    <source>
        <dbReference type="Google" id="ProtNLM"/>
    </source>
</evidence>
<dbReference type="Pfam" id="PF11661">
    <property type="entry name" value="DUF2986"/>
    <property type="match status" value="1"/>
</dbReference>
<dbReference type="AlphaFoldDB" id="A0A4P7NZD3"/>
<dbReference type="RefSeq" id="WP_135795562.1">
    <property type="nucleotide sequence ID" value="NZ_CP032096.1"/>
</dbReference>
<dbReference type="InterPro" id="IPR021677">
    <property type="entry name" value="DUF2986"/>
</dbReference>
<sequence>MNRKKKISQKIAKRLKNASAKKSPKKKERYIPKAEREAMALEADHLNPSEK</sequence>
<proteinExistence type="predicted"/>